<evidence type="ECO:0000313" key="2">
    <source>
        <dbReference type="Proteomes" id="UP000266841"/>
    </source>
</evidence>
<dbReference type="Proteomes" id="UP000266841">
    <property type="component" value="Unassembled WGS sequence"/>
</dbReference>
<protein>
    <submittedName>
        <fullName evidence="1">Uncharacterized protein</fullName>
    </submittedName>
</protein>
<dbReference type="EMBL" id="AGNL01019360">
    <property type="protein sequence ID" value="EJK61889.1"/>
    <property type="molecule type" value="Genomic_DNA"/>
</dbReference>
<gene>
    <name evidence="1" type="ORF">THAOC_17538</name>
</gene>
<sequence length="93" mass="10516">MNRTAEKMKGRAAVKLIKSLHTDVPEAVHNRLEFKTDITADKAEAVGALRTHFKTNKSDFEKLGMKKTPSSRRVVAPKNPLRLLRELPLIPRT</sequence>
<organism evidence="1 2">
    <name type="scientific">Thalassiosira oceanica</name>
    <name type="common">Marine diatom</name>
    <dbReference type="NCBI Taxonomy" id="159749"/>
    <lineage>
        <taxon>Eukaryota</taxon>
        <taxon>Sar</taxon>
        <taxon>Stramenopiles</taxon>
        <taxon>Ochrophyta</taxon>
        <taxon>Bacillariophyta</taxon>
        <taxon>Coscinodiscophyceae</taxon>
        <taxon>Thalassiosirophycidae</taxon>
        <taxon>Thalassiosirales</taxon>
        <taxon>Thalassiosiraceae</taxon>
        <taxon>Thalassiosira</taxon>
    </lineage>
</organism>
<reference evidence="1 2" key="1">
    <citation type="journal article" date="2012" name="Genome Biol.">
        <title>Genome and low-iron response of an oceanic diatom adapted to chronic iron limitation.</title>
        <authorList>
            <person name="Lommer M."/>
            <person name="Specht M."/>
            <person name="Roy A.S."/>
            <person name="Kraemer L."/>
            <person name="Andreson R."/>
            <person name="Gutowska M.A."/>
            <person name="Wolf J."/>
            <person name="Bergner S.V."/>
            <person name="Schilhabel M.B."/>
            <person name="Klostermeier U.C."/>
            <person name="Beiko R.G."/>
            <person name="Rosenstiel P."/>
            <person name="Hippler M."/>
            <person name="Laroche J."/>
        </authorList>
    </citation>
    <scope>NUCLEOTIDE SEQUENCE [LARGE SCALE GENOMIC DNA]</scope>
    <source>
        <strain evidence="1 2">CCMP1005</strain>
    </source>
</reference>
<comment type="caution">
    <text evidence="1">The sequence shown here is derived from an EMBL/GenBank/DDBJ whole genome shotgun (WGS) entry which is preliminary data.</text>
</comment>
<keyword evidence="2" id="KW-1185">Reference proteome</keyword>
<name>K0SAA2_THAOC</name>
<dbReference type="AlphaFoldDB" id="K0SAA2"/>
<evidence type="ECO:0000313" key="1">
    <source>
        <dbReference type="EMBL" id="EJK61889.1"/>
    </source>
</evidence>
<proteinExistence type="predicted"/>
<accession>K0SAA2</accession>